<evidence type="ECO:0000313" key="2">
    <source>
        <dbReference type="EMBL" id="DAF63579.1"/>
    </source>
</evidence>
<name>A0A8S5TKJ5_9CAUD</name>
<keyword evidence="1" id="KW-0812">Transmembrane</keyword>
<feature type="transmembrane region" description="Helical" evidence="1">
    <location>
        <begin position="282"/>
        <end position="299"/>
    </location>
</feature>
<proteinExistence type="predicted"/>
<evidence type="ECO:0000256" key="1">
    <source>
        <dbReference type="SAM" id="Phobius"/>
    </source>
</evidence>
<reference evidence="2" key="1">
    <citation type="journal article" date="2021" name="Proc. Natl. Acad. Sci. U.S.A.">
        <title>A Catalog of Tens of Thousands of Viruses from Human Metagenomes Reveals Hidden Associations with Chronic Diseases.</title>
        <authorList>
            <person name="Tisza M.J."/>
            <person name="Buck C.B."/>
        </authorList>
    </citation>
    <scope>NUCLEOTIDE SEQUENCE</scope>
    <source>
        <strain evidence="2">CtwQT14</strain>
    </source>
</reference>
<feature type="transmembrane region" description="Helical" evidence="1">
    <location>
        <begin position="116"/>
        <end position="135"/>
    </location>
</feature>
<accession>A0A8S5TKJ5</accession>
<keyword evidence="1" id="KW-0472">Membrane</keyword>
<keyword evidence="1" id="KW-1133">Transmembrane helix</keyword>
<dbReference type="EMBL" id="BK032842">
    <property type="protein sequence ID" value="DAF63579.1"/>
    <property type="molecule type" value="Genomic_DNA"/>
</dbReference>
<organism evidence="2">
    <name type="scientific">Siphoviridae sp. ctwQT14</name>
    <dbReference type="NCBI Taxonomy" id="2827971"/>
    <lineage>
        <taxon>Viruses</taxon>
        <taxon>Duplodnaviria</taxon>
        <taxon>Heunggongvirae</taxon>
        <taxon>Uroviricota</taxon>
        <taxon>Caudoviricetes</taxon>
    </lineage>
</organism>
<feature type="transmembrane region" description="Helical" evidence="1">
    <location>
        <begin position="20"/>
        <end position="39"/>
    </location>
</feature>
<protein>
    <submittedName>
        <fullName evidence="2">Uncharacterized protein</fullName>
    </submittedName>
</protein>
<sequence>MLNKVTFSGKDNNPYVSQGLKVVGLAAIGAGTGLVYSALSKDKFNKEKENILTKHFNEIEEDVQDYVEYRKKSGGPLWPDEIDELRKKYSNHHYYKEKLNEALDKLKNKVTKHKKLSVGIGLIAGSLIGTIWVLVNKRKNNREIDINANNATTGKQSSKKLTVLSQNTSDINKEDNNKSIKNMISVVKSSLAGTATGILYYLGFNQTKLNKEKNAILAKYDEIIEKQIKKRIDSALEIDNEVLSEQDIASARIRMRKRQQNKIDAELTPLKNRAKQCFKKNTGIGLLVGTALGGAYILFKKYNKKEI</sequence>